<dbReference type="EMBL" id="JAFEMO010000003">
    <property type="protein sequence ID" value="KAH7574433.1"/>
    <property type="molecule type" value="Genomic_DNA"/>
</dbReference>
<feature type="compositionally biased region" description="Polar residues" evidence="4">
    <location>
        <begin position="562"/>
        <end position="571"/>
    </location>
</feature>
<dbReference type="SUPFAM" id="SSF51445">
    <property type="entry name" value="(Trans)glycosidases"/>
    <property type="match status" value="1"/>
</dbReference>
<evidence type="ECO:0000256" key="3">
    <source>
        <dbReference type="ARBA" id="ARBA00025404"/>
    </source>
</evidence>
<dbReference type="InterPro" id="IPR048972">
    <property type="entry name" value="PMI1_PMIR1-2_C"/>
</dbReference>
<evidence type="ECO:0000313" key="7">
    <source>
        <dbReference type="Proteomes" id="UP000827721"/>
    </source>
</evidence>
<dbReference type="PROSITE" id="PS51840">
    <property type="entry name" value="C2_NT"/>
    <property type="match status" value="1"/>
</dbReference>
<dbReference type="PANTHER" id="PTHR33414:SF10">
    <property type="entry name" value="PROTEIN PLASTID MOVEMENT IMPAIRED 1-RELATED 2"/>
    <property type="match status" value="1"/>
</dbReference>
<accession>A0ABQ8ID76</accession>
<dbReference type="Pfam" id="PF05691">
    <property type="entry name" value="Raffinose_syn"/>
    <property type="match status" value="2"/>
</dbReference>
<proteinExistence type="inferred from homology"/>
<comment type="similarity">
    <text evidence="1">Belongs to the glycosyl hydrolases 36 family.</text>
</comment>
<evidence type="ECO:0000313" key="6">
    <source>
        <dbReference type="EMBL" id="KAH7574433.1"/>
    </source>
</evidence>
<evidence type="ECO:0000256" key="1">
    <source>
        <dbReference type="ARBA" id="ARBA00007240"/>
    </source>
</evidence>
<gene>
    <name evidence="6" type="ORF">JRO89_XS03G0295300</name>
</gene>
<reference evidence="6 7" key="1">
    <citation type="submission" date="2021-02" db="EMBL/GenBank/DDBJ databases">
        <title>Plant Genome Project.</title>
        <authorList>
            <person name="Zhang R.-G."/>
        </authorList>
    </citation>
    <scope>NUCLEOTIDE SEQUENCE [LARGE SCALE GENOMIC DNA]</scope>
    <source>
        <tissue evidence="6">Leaves</tissue>
    </source>
</reference>
<protein>
    <recommendedName>
        <fullName evidence="5">C2 NT-type domain-containing protein</fullName>
    </recommendedName>
</protein>
<sequence length="1714" mass="190417">MTIKPAVRIADRKLIVKDRTILTGIPENLIATSGSESGPVEGIFIGAAFDEDKSRHVIPLGALRDVRFMACFRFKLWWMAQKMGDKGAEIPLETQFLLVETKDGSHLESDGGSEENQIIYTVFLPLVEGPFRACLQGNQNDELELCLESGDADTKASSFTRSLFLHAGTDPFLTITEAIRAVKLHLKTFRQRHEKKLPGIVDYFGWCTWDAFYQEVTQEGVEAGLKSLAAGGTPPRLTGIKENEKFQNKDEPKLGIKNIVDIAKKKHGLKYVYVWHAITGYWGGVRPGVKEMEEYGSLMKYPTVSKGVVENEPTWKTDVMAVQGLDGVKVDVQCILETLGAGLGGRVELTKQYHQALDASVAKNFPDNGCIACMSHNTDALYCSDVVWSSECGWDSSKQTAIVRASDDFFPRDPVSHTIHIAAVAYNSVFLGEFMQPDWDMFHSLHPAAEYHASARAISGGPIYVSDAPEKHNFELLKKIVLPDGSILRALLPGRPTRDCLFSDPSRDGVRLKFLDGVVLDEKMNLFKIETGNDRSDGNSDNSQLLRDIEAISKSLYLQKTPPKTSVSPYENRSKSAERTRFINPKGPGILNDNVLPKNKKSSSLWNWKKPLKALMHIRHHSFNICFFLHVHSIEGLPANFDGISLCVQWKRKDEVLRTHPSRVSQGVSEFEETLMYKCCVYGSRTGAHNSSKYEEKLSLICASVVGTPGVDIGKHWVDLTRLLPLTLEELEGEKSSGKWMTSFNLAGKAKGASLNVSFGFSVMKDSLVESKKNLTGSELVNLTHNSSATLESGISFASNNGNKMLRRIGSVPSNLNYRSSQSSTSVDLMVYQDVSPVLGLELSKSINFLYEKLNEGNLHGSEEFDLSSEHVEPLEPKHNLDFESTKDISEGESDCSEFTVIERGIEISEKVQLESKQNAVCTIGGSAIETINVDEIIKDDNVALDQEMECVAKESTNRSCNAEAAVNDSKREESGLSATGSMEELQSVFNGLLMSEMADLESSSAAHEFLEHQNYVEVKSNYRAGKMSKKSLSLDDVTESVASDFLNMLGMEHIPFVSSSDGDPESPRERLLREFEKEALASGNFILGFDTREDQVECSCSPSVSGCGGPYNDFDVFPLVRGAEKENNREGLLLKNRRPANMLEDLETESLMREWGLNERAFQRSPHHQSDGFGSPIELPTEDPFELPPIADGFGPLVQIKGGGYLRSMNPTLFRDAKNVGTLIMQVSRPVVLPAEMGSDIIDVLQHLAATGIKKLTMQTNKLMPLEDITGKTLQKVAQEAAPRTVVSERFVSTSSVLSYEWFLISIFLHMFMFFSLICLKCQHVSYCFHRQSLPRCESLFGKDSYVRREEDKEFRFDRNYYNTRTGLIAGEMGPGCVSLEDFSSLAIDSIEALSIEGLRIQSGMSNEEAPSSVRTQSVGEKSPFEWKNAGFVRILSSEGAAGLQVQDVSSGANDVVELMDFSITLDEWSKLDGGIIGDEDPISEHTVKILAAHHAKCIDLVSGTLTRHLDWYKTSGKTHGLLGNNLTIAHTVLLRDPLRNYEPIGTSMLALFQVKRTFVPVKPDIYSTVLIRYEEEDQEADIKGEISDKRTEEEKVEEEEGTPWFKFSEVHLAGLKTELYHLWGSKAQQQSGIRWLLASGMGESGKHPFSKSKAIVRSYPQGTQKMTQEDVLWSITSDFHDGGANWKALEALIPHIRNPDVIFPYGSTEITL</sequence>
<keyword evidence="7" id="KW-1185">Reference proteome</keyword>
<keyword evidence="2" id="KW-0119">Carbohydrate metabolism</keyword>
<feature type="domain" description="C2 NT-type" evidence="5">
    <location>
        <begin position="615"/>
        <end position="763"/>
    </location>
</feature>
<feature type="compositionally biased region" description="Basic and acidic residues" evidence="4">
    <location>
        <begin position="572"/>
        <end position="581"/>
    </location>
</feature>
<comment type="caution">
    <text evidence="6">The sequence shown here is derived from an EMBL/GenBank/DDBJ whole genome shotgun (WGS) entry which is preliminary data.</text>
</comment>
<evidence type="ECO:0000259" key="5">
    <source>
        <dbReference type="PROSITE" id="PS51840"/>
    </source>
</evidence>
<dbReference type="Pfam" id="PF10358">
    <property type="entry name" value="NT-C2"/>
    <property type="match status" value="1"/>
</dbReference>
<feature type="region of interest" description="Disordered" evidence="4">
    <location>
        <begin position="562"/>
        <end position="583"/>
    </location>
</feature>
<dbReference type="InterPro" id="IPR019448">
    <property type="entry name" value="NT-C2"/>
</dbReference>
<dbReference type="Proteomes" id="UP000827721">
    <property type="component" value="Unassembled WGS sequence"/>
</dbReference>
<name>A0ABQ8ID76_9ROSI</name>
<dbReference type="InterPro" id="IPR008811">
    <property type="entry name" value="Glycosyl_hydrolases_36"/>
</dbReference>
<organism evidence="6 7">
    <name type="scientific">Xanthoceras sorbifolium</name>
    <dbReference type="NCBI Taxonomy" id="99658"/>
    <lineage>
        <taxon>Eukaryota</taxon>
        <taxon>Viridiplantae</taxon>
        <taxon>Streptophyta</taxon>
        <taxon>Embryophyta</taxon>
        <taxon>Tracheophyta</taxon>
        <taxon>Spermatophyta</taxon>
        <taxon>Magnoliopsida</taxon>
        <taxon>eudicotyledons</taxon>
        <taxon>Gunneridae</taxon>
        <taxon>Pentapetalae</taxon>
        <taxon>rosids</taxon>
        <taxon>malvids</taxon>
        <taxon>Sapindales</taxon>
        <taxon>Sapindaceae</taxon>
        <taxon>Xanthoceroideae</taxon>
        <taxon>Xanthoceras</taxon>
    </lineage>
</organism>
<evidence type="ECO:0000256" key="2">
    <source>
        <dbReference type="ARBA" id="ARBA00023277"/>
    </source>
</evidence>
<dbReference type="InterPro" id="IPR039614">
    <property type="entry name" value="PMI1-like"/>
</dbReference>
<dbReference type="PANTHER" id="PTHR33414">
    <property type="entry name" value="PROTEIN PLASTID MOVEMENT IMPAIRED 1-RELATED 1"/>
    <property type="match status" value="1"/>
</dbReference>
<dbReference type="Pfam" id="PF21745">
    <property type="entry name" value="PMI1_PMIR1-2_C"/>
    <property type="match status" value="2"/>
</dbReference>
<dbReference type="InterPro" id="IPR017853">
    <property type="entry name" value="GH"/>
</dbReference>
<evidence type="ECO:0000256" key="4">
    <source>
        <dbReference type="SAM" id="MobiDB-lite"/>
    </source>
</evidence>
<comment type="function">
    <text evidence="3">Transglycosidase operating by a ping-pong reaction mechanism. Involved in the synthesis of raffinose, a major soluble carbohydrate in seeds, roots and tubers.</text>
</comment>